<protein>
    <submittedName>
        <fullName evidence="1">Uncharacterized protein</fullName>
    </submittedName>
</protein>
<name>A0A169FYI0_9BACI</name>
<evidence type="ECO:0000313" key="1">
    <source>
        <dbReference type="EMBL" id="AND41965.1"/>
    </source>
</evidence>
<dbReference type="KEGG" id="bon:A361_23415"/>
<dbReference type="AlphaFoldDB" id="A0A169FYI0"/>
<organism evidence="1 2">
    <name type="scientific">Cytobacillus oceanisediminis 2691</name>
    <dbReference type="NCBI Taxonomy" id="1196031"/>
    <lineage>
        <taxon>Bacteria</taxon>
        <taxon>Bacillati</taxon>
        <taxon>Bacillota</taxon>
        <taxon>Bacilli</taxon>
        <taxon>Bacillales</taxon>
        <taxon>Bacillaceae</taxon>
        <taxon>Cytobacillus</taxon>
    </lineage>
</organism>
<dbReference type="EMBL" id="CP015506">
    <property type="protein sequence ID" value="AND41965.1"/>
    <property type="molecule type" value="Genomic_DNA"/>
</dbReference>
<dbReference type="Proteomes" id="UP000077856">
    <property type="component" value="Chromosome"/>
</dbReference>
<dbReference type="STRING" id="1196031.A361_23415"/>
<accession>A0A169FYI0</accession>
<sequence length="68" mass="7897">MHITISFSTSLSFKFSANAKSTIRKADIIYAGSQIIFFIMALNDYYDEYFLFPCSNIIVNLYYKEETS</sequence>
<evidence type="ECO:0000313" key="2">
    <source>
        <dbReference type="Proteomes" id="UP000077856"/>
    </source>
</evidence>
<reference evidence="1 2" key="1">
    <citation type="submission" date="2016-04" db="EMBL/GenBank/DDBJ databases">
        <title>Complete genome sequence of Bacillus oceanisediminis strain 2691.</title>
        <authorList>
            <person name="Jeong H."/>
            <person name="Kim H.J."/>
            <person name="Lee D.-W."/>
        </authorList>
    </citation>
    <scope>NUCLEOTIDE SEQUENCE [LARGE SCALE GENOMIC DNA]</scope>
    <source>
        <strain evidence="1 2">2691</strain>
    </source>
</reference>
<proteinExistence type="predicted"/>
<gene>
    <name evidence="1" type="ORF">A361_23415</name>
</gene>